<dbReference type="RefSeq" id="WP_262431828.1">
    <property type="nucleotide sequence ID" value="NZ_JACRTE010000005.1"/>
</dbReference>
<name>A0A926FBP1_9FIRM</name>
<dbReference type="EMBL" id="JACRTE010000005">
    <property type="protein sequence ID" value="MBC8596327.1"/>
    <property type="molecule type" value="Genomic_DNA"/>
</dbReference>
<dbReference type="Proteomes" id="UP000647416">
    <property type="component" value="Unassembled WGS sequence"/>
</dbReference>
<dbReference type="AlphaFoldDB" id="A0A926FBP1"/>
<protein>
    <submittedName>
        <fullName evidence="1">Uncharacterized protein</fullName>
    </submittedName>
</protein>
<evidence type="ECO:0000313" key="1">
    <source>
        <dbReference type="EMBL" id="MBC8596327.1"/>
    </source>
</evidence>
<accession>A0A926FBP1</accession>
<reference evidence="1" key="1">
    <citation type="submission" date="2020-08" db="EMBL/GenBank/DDBJ databases">
        <title>Genome public.</title>
        <authorList>
            <person name="Liu C."/>
            <person name="Sun Q."/>
        </authorList>
    </citation>
    <scope>NUCLEOTIDE SEQUENCE</scope>
    <source>
        <strain evidence="1">NSJ-50</strain>
    </source>
</reference>
<organism evidence="1 2">
    <name type="scientific">Qingrenia yutianensis</name>
    <dbReference type="NCBI Taxonomy" id="2763676"/>
    <lineage>
        <taxon>Bacteria</taxon>
        <taxon>Bacillati</taxon>
        <taxon>Bacillota</taxon>
        <taxon>Clostridia</taxon>
        <taxon>Eubacteriales</taxon>
        <taxon>Oscillospiraceae</taxon>
        <taxon>Qingrenia</taxon>
    </lineage>
</organism>
<keyword evidence="2" id="KW-1185">Reference proteome</keyword>
<comment type="caution">
    <text evidence="1">The sequence shown here is derived from an EMBL/GenBank/DDBJ whole genome shotgun (WGS) entry which is preliminary data.</text>
</comment>
<evidence type="ECO:0000313" key="2">
    <source>
        <dbReference type="Proteomes" id="UP000647416"/>
    </source>
</evidence>
<proteinExistence type="predicted"/>
<gene>
    <name evidence="1" type="ORF">H8706_05530</name>
</gene>
<sequence>MEWCFANYVMFDVVDRSNGYEILIGAKIAPTRADTALIFSKIGTLLENEAKN</sequence>